<dbReference type="RefSeq" id="WP_015228261.1">
    <property type="nucleotide sequence ID" value="NC_019780.1"/>
</dbReference>
<evidence type="ECO:0000313" key="8">
    <source>
        <dbReference type="EMBL" id="AFZ49248.1"/>
    </source>
</evidence>
<dbReference type="GO" id="GO:0055087">
    <property type="term" value="C:Ski complex"/>
    <property type="evidence" value="ECO:0007669"/>
    <property type="project" value="TreeGrafter"/>
</dbReference>
<evidence type="ECO:0000256" key="4">
    <source>
        <dbReference type="ARBA" id="ARBA00022840"/>
    </source>
</evidence>
<dbReference type="SMART" id="SM00487">
    <property type="entry name" value="DEXDc"/>
    <property type="match status" value="1"/>
</dbReference>
<dbReference type="HOGENOM" id="CLU_002902_4_0_3"/>
<feature type="domain" description="Helicase ATP-binding" evidence="6">
    <location>
        <begin position="26"/>
        <end position="189"/>
    </location>
</feature>
<dbReference type="SMART" id="SM00490">
    <property type="entry name" value="HELICc"/>
    <property type="match status" value="1"/>
</dbReference>
<dbReference type="OrthoDB" id="3229913at2"/>
<gene>
    <name evidence="8" type="ORF">Dacsa_0461</name>
</gene>
<dbReference type="InterPro" id="IPR014001">
    <property type="entry name" value="Helicase_ATP-bd"/>
</dbReference>
<keyword evidence="3 8" id="KW-0347">Helicase</keyword>
<evidence type="ECO:0000256" key="1">
    <source>
        <dbReference type="ARBA" id="ARBA00022741"/>
    </source>
</evidence>
<dbReference type="Pfam" id="PF00271">
    <property type="entry name" value="Helicase_C"/>
    <property type="match status" value="1"/>
</dbReference>
<name>K9YT38_DACS8</name>
<dbReference type="Pfam" id="PF08148">
    <property type="entry name" value="DSHCT"/>
    <property type="match status" value="1"/>
</dbReference>
<dbReference type="PANTHER" id="PTHR12131">
    <property type="entry name" value="ATP-DEPENDENT RNA AND DNA HELICASE"/>
    <property type="match status" value="1"/>
</dbReference>
<dbReference type="GO" id="GO:0005524">
    <property type="term" value="F:ATP binding"/>
    <property type="evidence" value="ECO:0007669"/>
    <property type="project" value="UniProtKB-KW"/>
</dbReference>
<dbReference type="EMBL" id="CP003944">
    <property type="protein sequence ID" value="AFZ49248.1"/>
    <property type="molecule type" value="Genomic_DNA"/>
</dbReference>
<evidence type="ECO:0000313" key="9">
    <source>
        <dbReference type="Proteomes" id="UP000010482"/>
    </source>
</evidence>
<dbReference type="Proteomes" id="UP000010482">
    <property type="component" value="Chromosome"/>
</dbReference>
<feature type="domain" description="Helicase C-terminal" evidence="7">
    <location>
        <begin position="271"/>
        <end position="439"/>
    </location>
</feature>
<dbReference type="PROSITE" id="PS51194">
    <property type="entry name" value="HELICASE_CTER"/>
    <property type="match status" value="1"/>
</dbReference>
<dbReference type="CDD" id="cd18795">
    <property type="entry name" value="SF2_C_Ski2"/>
    <property type="match status" value="1"/>
</dbReference>
<dbReference type="Pfam" id="PF00270">
    <property type="entry name" value="DEAD"/>
    <property type="match status" value="1"/>
</dbReference>
<accession>K9YT38</accession>
<dbReference type="eggNOG" id="COG4581">
    <property type="taxonomic scope" value="Bacteria"/>
</dbReference>
<dbReference type="GO" id="GO:0070478">
    <property type="term" value="P:nuclear-transcribed mRNA catabolic process, 3'-5' exonucleolytic nonsense-mediated decay"/>
    <property type="evidence" value="ECO:0007669"/>
    <property type="project" value="TreeGrafter"/>
</dbReference>
<dbReference type="InterPro" id="IPR027417">
    <property type="entry name" value="P-loop_NTPase"/>
</dbReference>
<dbReference type="PATRIC" id="fig|13035.3.peg.524"/>
<sequence length="884" mass="99455">MSVSSTELDLKTLFPFELDNFQVRAITALDAKKSVVVSVPTGSGKTLVGEYAIHRALAKGKRVFYTTPLKALSNQKLRDFQETFGEEQVGLLTGDVSVNRDAGVVVMTTEIFRNMLYGTSIGEVGTSLENVEAVVLDECHYMNDPNRGTVWEESIIYCPKSIQLVALSATIANAGQLTDWINEIHGPTELIKSDFRPVPLEFYFSTLKGLFPLLNEQKTKMNSRLKPKQKGRKIRISKSDCPTIDLVVEQLATRELLPAIYFIFSRRGCDQSVQQLNRLSLVTPEEKAQIQEHLQRFLAQHPEGARSGQIEPLKRGVASHHAGVLPAWKGLVEELFTRGLVKVVFATETLAAGVNMPARTTVISSLSKRTDQGHRLLRASEFLQMSGRAGRRGMDQRGNVVCVQTRFEGAKEAAYLATRESDPLVSQFTPTYGMVLNLLQRQTIQEAKSLLQRSFAQYLANLKLIPEQKAIAQLTQEIARIDVQIAPIPRAYFNQYEKLQAHLKEEKRILKYLDKQAQRDRTPALSAAISQLRSGDLLFLKGKYVTVSSPLPAVLVQTTGSPGQSSLLICLAADNRWYVATERDVSAIGEVLLPESYFSSIDLPPDLEIKPGKRRKGDEITAEIAQRMEEVEIPDTDAPEVAAQKEKIKDIQQRMSSHPLQQWGQPKQLLKTYSRRQQLEEELERHQANTRENQSQHWREFLDICEVLETFGALEKYQPTSLGQTAAAIRGDNELWLGLALRSGHFDELSPAYLAAACSALITETPRPDSESDFPPPMPVINALSELRGIRRELFQVQRRNRVAIPLWLEPDLIGLVEQWVEGIEWQDLCDATSLDEGDLVRILRRSRDFLSQIPHVPYLPNVLAMNARLAVEQMERFPVQEFE</sequence>
<dbReference type="Gene3D" id="3.40.50.300">
    <property type="entry name" value="P-loop containing nucleotide triphosphate hydrolases"/>
    <property type="match status" value="2"/>
</dbReference>
<dbReference type="GO" id="GO:0004386">
    <property type="term" value="F:helicase activity"/>
    <property type="evidence" value="ECO:0007669"/>
    <property type="project" value="UniProtKB-KW"/>
</dbReference>
<keyword evidence="1" id="KW-0547">Nucleotide-binding</keyword>
<dbReference type="Gene3D" id="1.10.3380.30">
    <property type="match status" value="1"/>
</dbReference>
<dbReference type="PROSITE" id="PS51192">
    <property type="entry name" value="HELICASE_ATP_BIND_1"/>
    <property type="match status" value="1"/>
</dbReference>
<dbReference type="KEGG" id="dsl:Dacsa_0461"/>
<dbReference type="InterPro" id="IPR050699">
    <property type="entry name" value="RNA-DNA_Helicase"/>
</dbReference>
<keyword evidence="5" id="KW-0175">Coiled coil</keyword>
<evidence type="ECO:0000256" key="5">
    <source>
        <dbReference type="SAM" id="Coils"/>
    </source>
</evidence>
<evidence type="ECO:0000256" key="2">
    <source>
        <dbReference type="ARBA" id="ARBA00022801"/>
    </source>
</evidence>
<proteinExistence type="predicted"/>
<evidence type="ECO:0000259" key="7">
    <source>
        <dbReference type="PROSITE" id="PS51194"/>
    </source>
</evidence>
<organism evidence="8 9">
    <name type="scientific">Dactylococcopsis salina (strain PCC 8305)</name>
    <name type="common">Myxobactron salinum</name>
    <dbReference type="NCBI Taxonomy" id="13035"/>
    <lineage>
        <taxon>Bacteria</taxon>
        <taxon>Bacillati</taxon>
        <taxon>Cyanobacteriota</taxon>
        <taxon>Cyanophyceae</taxon>
        <taxon>Nodosilineales</taxon>
        <taxon>Cymatolegaceae</taxon>
        <taxon>Dactylococcopsis</taxon>
    </lineage>
</organism>
<dbReference type="InterPro" id="IPR011545">
    <property type="entry name" value="DEAD/DEAH_box_helicase_dom"/>
</dbReference>
<protein>
    <submittedName>
        <fullName evidence="8">Superfamily II RNA helicase</fullName>
    </submittedName>
</protein>
<dbReference type="PANTHER" id="PTHR12131:SF1">
    <property type="entry name" value="ATP-DEPENDENT RNA HELICASE SUPV3L1, MITOCHONDRIAL-RELATED"/>
    <property type="match status" value="1"/>
</dbReference>
<keyword evidence="9" id="KW-1185">Reference proteome</keyword>
<dbReference type="STRING" id="13035.Dacsa_0461"/>
<dbReference type="SUPFAM" id="SSF52540">
    <property type="entry name" value="P-loop containing nucleoside triphosphate hydrolases"/>
    <property type="match status" value="1"/>
</dbReference>
<dbReference type="InterPro" id="IPR012961">
    <property type="entry name" value="Ski2/MTR4_C"/>
</dbReference>
<feature type="coiled-coil region" evidence="5">
    <location>
        <begin position="669"/>
        <end position="696"/>
    </location>
</feature>
<dbReference type="GO" id="GO:0016787">
    <property type="term" value="F:hydrolase activity"/>
    <property type="evidence" value="ECO:0007669"/>
    <property type="project" value="UniProtKB-KW"/>
</dbReference>
<keyword evidence="4" id="KW-0067">ATP-binding</keyword>
<evidence type="ECO:0000259" key="6">
    <source>
        <dbReference type="PROSITE" id="PS51192"/>
    </source>
</evidence>
<dbReference type="AlphaFoldDB" id="K9YT38"/>
<dbReference type="SMART" id="SM01142">
    <property type="entry name" value="DSHCT"/>
    <property type="match status" value="1"/>
</dbReference>
<evidence type="ECO:0000256" key="3">
    <source>
        <dbReference type="ARBA" id="ARBA00022806"/>
    </source>
</evidence>
<dbReference type="InterPro" id="IPR001650">
    <property type="entry name" value="Helicase_C-like"/>
</dbReference>
<keyword evidence="2" id="KW-0378">Hydrolase</keyword>
<reference evidence="8" key="1">
    <citation type="submission" date="2012-04" db="EMBL/GenBank/DDBJ databases">
        <title>Finished genome of Dactylococcopsis salina PCC 8305.</title>
        <authorList>
            <consortium name="US DOE Joint Genome Institute"/>
            <person name="Gugger M."/>
            <person name="Coursin T."/>
            <person name="Rippka R."/>
            <person name="Tandeau De Marsac N."/>
            <person name="Huntemann M."/>
            <person name="Wei C.-L."/>
            <person name="Han J."/>
            <person name="Detter J.C."/>
            <person name="Han C."/>
            <person name="Tapia R."/>
            <person name="Daligault H."/>
            <person name="Chen A."/>
            <person name="Krypides N."/>
            <person name="Mavromatis K."/>
            <person name="Markowitz V."/>
            <person name="Szeto E."/>
            <person name="Ivanova N."/>
            <person name="Ovchinnikova G."/>
            <person name="Pagani I."/>
            <person name="Pati A."/>
            <person name="Goodwin L."/>
            <person name="Peters L."/>
            <person name="Pitluck S."/>
            <person name="Woyke T."/>
            <person name="Kerfeld C."/>
        </authorList>
    </citation>
    <scope>NUCLEOTIDE SEQUENCE [LARGE SCALE GENOMIC DNA]</scope>
    <source>
        <strain evidence="8">PCC 8305</strain>
    </source>
</reference>
<dbReference type="GO" id="GO:0003676">
    <property type="term" value="F:nucleic acid binding"/>
    <property type="evidence" value="ECO:0007669"/>
    <property type="project" value="InterPro"/>
</dbReference>